<dbReference type="PROSITE" id="PS50893">
    <property type="entry name" value="ABC_TRANSPORTER_2"/>
    <property type="match status" value="1"/>
</dbReference>
<dbReference type="CDD" id="cd18557">
    <property type="entry name" value="ABC_6TM_TAP_ABCB8_10_like"/>
    <property type="match status" value="1"/>
</dbReference>
<protein>
    <submittedName>
        <fullName evidence="15">ABC transporter B family protein</fullName>
    </submittedName>
</protein>
<evidence type="ECO:0000256" key="2">
    <source>
        <dbReference type="ARBA" id="ARBA00022670"/>
    </source>
</evidence>
<keyword evidence="9 12" id="KW-0472">Membrane</keyword>
<dbReference type="InterPro" id="IPR017871">
    <property type="entry name" value="ABC_transporter-like_CS"/>
</dbReference>
<keyword evidence="3 12" id="KW-0812">Transmembrane</keyword>
<dbReference type="STRING" id="1054147.F4Q8N1"/>
<dbReference type="SUPFAM" id="SSF52540">
    <property type="entry name" value="P-loop containing nucleoside triphosphate hydrolases"/>
    <property type="match status" value="1"/>
</dbReference>
<evidence type="ECO:0000256" key="6">
    <source>
        <dbReference type="ARBA" id="ARBA00022825"/>
    </source>
</evidence>
<dbReference type="InterPro" id="IPR003593">
    <property type="entry name" value="AAA+_ATPase"/>
</dbReference>
<comment type="similarity">
    <text evidence="10">Belongs to the peptidase S8 family.</text>
</comment>
<dbReference type="InterPro" id="IPR015500">
    <property type="entry name" value="Peptidase_S8_subtilisin-rel"/>
</dbReference>
<keyword evidence="5 10" id="KW-0378">Hydrolase</keyword>
<dbReference type="Gene3D" id="2.60.120.380">
    <property type="match status" value="1"/>
</dbReference>
<dbReference type="PROSITE" id="PS00211">
    <property type="entry name" value="ABC_TRANSPORTER_1"/>
    <property type="match status" value="1"/>
</dbReference>
<dbReference type="GO" id="GO:0006508">
    <property type="term" value="P:proteolysis"/>
    <property type="evidence" value="ECO:0007669"/>
    <property type="project" value="UniProtKB-KW"/>
</dbReference>
<dbReference type="PRINTS" id="PR00723">
    <property type="entry name" value="SUBTILISIN"/>
</dbReference>
<evidence type="ECO:0000256" key="7">
    <source>
        <dbReference type="ARBA" id="ARBA00022840"/>
    </source>
</evidence>
<evidence type="ECO:0000256" key="8">
    <source>
        <dbReference type="ARBA" id="ARBA00022989"/>
    </source>
</evidence>
<dbReference type="SUPFAM" id="SSF90123">
    <property type="entry name" value="ABC transporter transmembrane region"/>
    <property type="match status" value="1"/>
</dbReference>
<dbReference type="InterPro" id="IPR036852">
    <property type="entry name" value="Peptidase_S8/S53_dom_sf"/>
</dbReference>
<dbReference type="GO" id="GO:0016887">
    <property type="term" value="F:ATP hydrolysis activity"/>
    <property type="evidence" value="ECO:0007669"/>
    <property type="project" value="InterPro"/>
</dbReference>
<evidence type="ECO:0000256" key="11">
    <source>
        <dbReference type="SAM" id="MobiDB-lite"/>
    </source>
</evidence>
<dbReference type="Pfam" id="PF00082">
    <property type="entry name" value="Peptidase_S8"/>
    <property type="match status" value="1"/>
</dbReference>
<dbReference type="InterPro" id="IPR039421">
    <property type="entry name" value="Type_1_exporter"/>
</dbReference>
<feature type="compositionally biased region" description="Gly residues" evidence="11">
    <location>
        <begin position="902"/>
        <end position="917"/>
    </location>
</feature>
<feature type="region of interest" description="Disordered" evidence="11">
    <location>
        <begin position="838"/>
        <end position="873"/>
    </location>
</feature>
<dbReference type="InterPro" id="IPR008979">
    <property type="entry name" value="Galactose-bd-like_sf"/>
</dbReference>
<dbReference type="PROSITE" id="PS51892">
    <property type="entry name" value="SUBTILASE"/>
    <property type="match status" value="1"/>
</dbReference>
<dbReference type="OMA" id="KGMFYDF"/>
<dbReference type="RefSeq" id="XP_004351770.1">
    <property type="nucleotide sequence ID" value="XM_004351718.1"/>
</dbReference>
<name>F4Q8N1_CACFS</name>
<dbReference type="GO" id="GO:0090374">
    <property type="term" value="P:oligopeptide export from mitochondrion"/>
    <property type="evidence" value="ECO:0007669"/>
    <property type="project" value="TreeGrafter"/>
</dbReference>
<dbReference type="GO" id="GO:0045595">
    <property type="term" value="P:regulation of cell differentiation"/>
    <property type="evidence" value="ECO:0007669"/>
    <property type="project" value="EnsemblProtists"/>
</dbReference>
<feature type="region of interest" description="Disordered" evidence="11">
    <location>
        <begin position="888"/>
        <end position="925"/>
    </location>
</feature>
<dbReference type="Pfam" id="PF00664">
    <property type="entry name" value="ABC_membrane"/>
    <property type="match status" value="1"/>
</dbReference>
<feature type="compositionally biased region" description="Low complexity" evidence="11">
    <location>
        <begin position="845"/>
        <end position="855"/>
    </location>
</feature>
<keyword evidence="7" id="KW-0067">ATP-binding</keyword>
<keyword evidence="4" id="KW-0547">Nucleotide-binding</keyword>
<dbReference type="GeneID" id="14867214"/>
<feature type="transmembrane region" description="Helical" evidence="12">
    <location>
        <begin position="1070"/>
        <end position="1087"/>
    </location>
</feature>
<organism evidence="15 16">
    <name type="scientific">Cavenderia fasciculata</name>
    <name type="common">Slime mold</name>
    <name type="synonym">Dictyostelium fasciculatum</name>
    <dbReference type="NCBI Taxonomy" id="261658"/>
    <lineage>
        <taxon>Eukaryota</taxon>
        <taxon>Amoebozoa</taxon>
        <taxon>Evosea</taxon>
        <taxon>Eumycetozoa</taxon>
        <taxon>Dictyostelia</taxon>
        <taxon>Acytosteliales</taxon>
        <taxon>Cavenderiaceae</taxon>
        <taxon>Cavenderia</taxon>
    </lineage>
</organism>
<dbReference type="Gene3D" id="3.40.50.200">
    <property type="entry name" value="Peptidase S8/S53 domain"/>
    <property type="match status" value="1"/>
</dbReference>
<feature type="transmembrane region" description="Helical" evidence="12">
    <location>
        <begin position="992"/>
        <end position="1016"/>
    </location>
</feature>
<dbReference type="InterPro" id="IPR000209">
    <property type="entry name" value="Peptidase_S8/S53_dom"/>
</dbReference>
<evidence type="ECO:0000256" key="9">
    <source>
        <dbReference type="ARBA" id="ARBA00023136"/>
    </source>
</evidence>
<dbReference type="InterPro" id="IPR011527">
    <property type="entry name" value="ABC1_TM_dom"/>
</dbReference>
<evidence type="ECO:0000256" key="10">
    <source>
        <dbReference type="PROSITE-ProRule" id="PRU01240"/>
    </source>
</evidence>
<accession>F4Q8N1</accession>
<dbReference type="InterPro" id="IPR003439">
    <property type="entry name" value="ABC_transporter-like_ATP-bd"/>
</dbReference>
<dbReference type="GO" id="GO:0004252">
    <property type="term" value="F:serine-type endopeptidase activity"/>
    <property type="evidence" value="ECO:0007669"/>
    <property type="project" value="UniProtKB-UniRule"/>
</dbReference>
<dbReference type="PROSITE" id="PS50929">
    <property type="entry name" value="ABC_TM1F"/>
    <property type="match status" value="1"/>
</dbReference>
<dbReference type="SUPFAM" id="SSF49785">
    <property type="entry name" value="Galactose-binding domain-like"/>
    <property type="match status" value="1"/>
</dbReference>
<dbReference type="InterPro" id="IPR036640">
    <property type="entry name" value="ABC1_TM_sf"/>
</dbReference>
<feature type="transmembrane region" description="Helical" evidence="12">
    <location>
        <begin position="951"/>
        <end position="972"/>
    </location>
</feature>
<evidence type="ECO:0000256" key="5">
    <source>
        <dbReference type="ARBA" id="ARBA00022801"/>
    </source>
</evidence>
<dbReference type="PANTHER" id="PTHR43394">
    <property type="entry name" value="ATP-DEPENDENT PERMEASE MDL1, MITOCHONDRIAL"/>
    <property type="match status" value="1"/>
</dbReference>
<sequence length="1644" mass="179406">MTMFKGGGVSTSLTSSSKQHLLLFVLLSISISLVFSTTTTTTFTRETKVHLHNAINQQKYHYSYAGHHLERDIRLYIIQFKDSVTKEQHKQFVDLLDQFNAYIHHYIPNHSYLVVFPENHADSNTIGIIRKKIGFERLEDVHELTSTLKISPTLGQQSLDYSLPTGIRVSLVDSKSAALLRVSLLEEFKSSNNIQLIDNTQQQDTKNPTVELMFIGGSSKNLNFIKNVISWTSRQCHVYWVERSSYAMQKVSNKYAKYSVQNGALNETATPMWTSGLTGIGEIVGCADSGLDLKHCFFFDAAGNTPSTTHRKVVSYDALADSTDVVDGHGTHVVGTILGSPSDPNAPLAEFMGGAPDARVAFIDIGGANRGVLNGIPSDPAELFRSTYANGARIHLDAWNSQDSGAYYTTITAQLDAFQSENLDFLAVRSAGNSPLFQFQGSYSVTQESVSKNSLVVGSYNQNPVHAMLQADYAANTTYTEYTLSTFSGVGPTSDGRIKPDLFAPGSPIVSSRSQGAAATDDHCSAAVIGGAPTPSLVAMEGTSQSAAVAASAAVLTRQYLRLGFYQDGATANATAAIANPSGSLVKAMMINTANTNHASTVPFSTGFGSVDLSSLIKTSGSTEKIDVANMTDAVANTESMDQVCFQVSGGDIYVTLVWTDPAGSPLSPVALVNDLDLVVYQYIDSNLTLYSLEDHINNVEHLVIRNAQPGRYDIRVYGSNVPVPDQTFSVVTRGNIERIYCSQCYYDPNEYQEQECYVENGIGIQSCHSDNLWGTCEIYSCDSGYVLDKGITKKCVTMLALTLYNIVLLAAFGIIILAGVVAVLLFYKSRSLNDEKYKSKHTSNGNGNSNSNNGGAAGGGKPGDNNNNNTGRGGKAVELTVVGAGADYDNSKKDNNNNNGSGSGSGGGTGIGAGAGGRDDDDDQEPLIEQEKVEYSIIEIISLARPEAKLIILGIILSFVDIALGLAIPLVSANIFDLLYSGQSSEINSVILTFALIIIGMLIVQFLYGILLALAGHKIIARLRKEMFRALLIQDMDFFNERKTGELMSRLASDVSSVRNIISDSIPHMITQIATILGGLIMLFIISWKLTLVVLCPLPILMVFSHFYGNYIEEISMKVQDALADAATHAAETLFNIRTVRWFSAEEREVSRFAVLINKSYQIALRMTIWNGIYNSTSGIFEQLSIFILLWYGTSLVRARDLTPSMLIAFNLFLPFISGALTQISTLYTTYKSYKGSSYRFFEIMQRVPSIPPTGGIRRDRVTGNLAFKNVAFSYAGARDNKVLSSVNLQFQPGTITALIGPSGGGKTTMLSLIGRLYDIEGGQITLDGTDIREWDLVNLHDHISIVNQEPSLFSGTIAENVSYGRPDATRQQVMEACRLANAHDFITAMPNGYDTVIGERGTALSGGQKQRIAIARTIIKNPTVLLLDEATSELDVESERLVQEAIDNLVQNRTVIIVAHRLSTILTADIIAVISEGTVTEMGAPEQLVEQKGMFYDFVQIQYGKHNGDIPIHIPTKNRNQQDKDKLRLRSETILQRVGQGAPVKTKKAVNLLDDDPSGSVIMQPAADDSEAPMWHQAKKHTKRWNENKTSHLIRGSAAIESQWRRGAVDDKLNRLVAKTRKKGFFNNNDKGQDIKQSLVNY</sequence>
<feature type="active site" description="Charge relay system" evidence="10">
    <location>
        <position position="288"/>
    </location>
</feature>
<keyword evidence="16" id="KW-1185">Reference proteome</keyword>
<evidence type="ECO:0000313" key="16">
    <source>
        <dbReference type="Proteomes" id="UP000007797"/>
    </source>
</evidence>
<dbReference type="SMART" id="SM00382">
    <property type="entry name" value="AAA"/>
    <property type="match status" value="1"/>
</dbReference>
<reference evidence="16" key="1">
    <citation type="journal article" date="2011" name="Genome Res.">
        <title>Phylogeny-wide analysis of social amoeba genomes highlights ancient origins for complex intercellular communication.</title>
        <authorList>
            <person name="Heidel A.J."/>
            <person name="Lawal H.M."/>
            <person name="Felder M."/>
            <person name="Schilde C."/>
            <person name="Helps N.R."/>
            <person name="Tunggal B."/>
            <person name="Rivero F."/>
            <person name="John U."/>
            <person name="Schleicher M."/>
            <person name="Eichinger L."/>
            <person name="Platzer M."/>
            <person name="Noegel A.A."/>
            <person name="Schaap P."/>
            <person name="Gloeckner G."/>
        </authorList>
    </citation>
    <scope>NUCLEOTIDE SEQUENCE [LARGE SCALE GENOMIC DNA]</scope>
    <source>
        <strain evidence="16">SH3</strain>
    </source>
</reference>
<proteinExistence type="inferred from homology"/>
<dbReference type="OrthoDB" id="6500128at2759"/>
<dbReference type="SUPFAM" id="SSF52743">
    <property type="entry name" value="Subtilisin-like"/>
    <property type="match status" value="1"/>
</dbReference>
<evidence type="ECO:0000259" key="13">
    <source>
        <dbReference type="PROSITE" id="PS50893"/>
    </source>
</evidence>
<feature type="active site" description="Charge relay system" evidence="10">
    <location>
        <position position="544"/>
    </location>
</feature>
<feature type="transmembrane region" description="Helical" evidence="12">
    <location>
        <begin position="804"/>
        <end position="828"/>
    </location>
</feature>
<dbReference type="Pfam" id="PF00005">
    <property type="entry name" value="ABC_tran"/>
    <property type="match status" value="1"/>
</dbReference>
<keyword evidence="6 10" id="KW-0720">Serine protease</keyword>
<gene>
    <name evidence="15" type="primary">tagA</name>
    <name evidence="15" type="ORF">DFA_09873</name>
</gene>
<dbReference type="InterPro" id="IPR034058">
    <property type="entry name" value="TagA/B/C/D_pept_dom"/>
</dbReference>
<dbReference type="EMBL" id="GL883026">
    <property type="protein sequence ID" value="EGG15050.1"/>
    <property type="molecule type" value="Genomic_DNA"/>
</dbReference>
<evidence type="ECO:0000259" key="14">
    <source>
        <dbReference type="PROSITE" id="PS50929"/>
    </source>
</evidence>
<dbReference type="Gene3D" id="3.40.50.300">
    <property type="entry name" value="P-loop containing nucleotide triphosphate hydrolases"/>
    <property type="match status" value="1"/>
</dbReference>
<feature type="transmembrane region" description="Helical" evidence="12">
    <location>
        <begin position="1093"/>
        <end position="1110"/>
    </location>
</feature>
<dbReference type="CDD" id="cd04842">
    <property type="entry name" value="Peptidases_S8_Kp43_protease"/>
    <property type="match status" value="1"/>
</dbReference>
<dbReference type="GO" id="GO:0005743">
    <property type="term" value="C:mitochondrial inner membrane"/>
    <property type="evidence" value="ECO:0007669"/>
    <property type="project" value="TreeGrafter"/>
</dbReference>
<feature type="domain" description="ABC transmembrane type-1" evidence="14">
    <location>
        <begin position="953"/>
        <end position="1234"/>
    </location>
</feature>
<dbReference type="FunFam" id="3.40.50.300:FF:001443">
    <property type="entry name" value="ABC transporter, ATP-binding protein"/>
    <property type="match status" value="1"/>
</dbReference>
<evidence type="ECO:0000256" key="3">
    <source>
        <dbReference type="ARBA" id="ARBA00022692"/>
    </source>
</evidence>
<dbReference type="GO" id="GO:0005524">
    <property type="term" value="F:ATP binding"/>
    <property type="evidence" value="ECO:0007669"/>
    <property type="project" value="UniProtKB-KW"/>
</dbReference>
<evidence type="ECO:0000256" key="1">
    <source>
        <dbReference type="ARBA" id="ARBA00004141"/>
    </source>
</evidence>
<evidence type="ECO:0000256" key="4">
    <source>
        <dbReference type="ARBA" id="ARBA00022741"/>
    </source>
</evidence>
<feature type="transmembrane region" description="Helical" evidence="12">
    <location>
        <begin position="1213"/>
        <end position="1232"/>
    </location>
</feature>
<dbReference type="Proteomes" id="UP000007797">
    <property type="component" value="Unassembled WGS sequence"/>
</dbReference>
<feature type="active site" description="Charge relay system" evidence="10">
    <location>
        <position position="329"/>
    </location>
</feature>
<dbReference type="KEGG" id="dfa:DFA_09873"/>
<evidence type="ECO:0000313" key="15">
    <source>
        <dbReference type="EMBL" id="EGG15050.1"/>
    </source>
</evidence>
<keyword evidence="2 10" id="KW-0645">Protease</keyword>
<comment type="subcellular location">
    <subcellularLocation>
        <location evidence="1">Membrane</location>
        <topology evidence="1">Multi-pass membrane protein</topology>
    </subcellularLocation>
</comment>
<dbReference type="GO" id="GO:0015421">
    <property type="term" value="F:ABC-type oligopeptide transporter activity"/>
    <property type="evidence" value="ECO:0007669"/>
    <property type="project" value="TreeGrafter"/>
</dbReference>
<feature type="transmembrane region" description="Helical" evidence="12">
    <location>
        <begin position="1173"/>
        <end position="1193"/>
    </location>
</feature>
<dbReference type="InterPro" id="IPR027417">
    <property type="entry name" value="P-loop_NTPase"/>
</dbReference>
<keyword evidence="8 12" id="KW-1133">Transmembrane helix</keyword>
<feature type="domain" description="ABC transporter" evidence="13">
    <location>
        <begin position="1267"/>
        <end position="1503"/>
    </location>
</feature>
<dbReference type="Gene3D" id="1.20.1560.10">
    <property type="entry name" value="ABC transporter type 1, transmembrane domain"/>
    <property type="match status" value="1"/>
</dbReference>
<dbReference type="PANTHER" id="PTHR43394:SF1">
    <property type="entry name" value="ATP-BINDING CASSETTE SUB-FAMILY B MEMBER 10, MITOCHONDRIAL"/>
    <property type="match status" value="1"/>
</dbReference>
<evidence type="ECO:0000256" key="12">
    <source>
        <dbReference type="SAM" id="Phobius"/>
    </source>
</evidence>